<reference evidence="1" key="1">
    <citation type="submission" date="2022-04" db="EMBL/GenBank/DDBJ databases">
        <title>Chromosome-scale genome assembly of Holotrichia oblita Faldermann.</title>
        <authorList>
            <person name="Rongchong L."/>
        </authorList>
    </citation>
    <scope>NUCLEOTIDE SEQUENCE</scope>
    <source>
        <strain evidence="1">81SQS9</strain>
    </source>
</reference>
<protein>
    <submittedName>
        <fullName evidence="1">Uncharacterized protein</fullName>
    </submittedName>
</protein>
<sequence length="328" mass="37002">MGAPKFDNTCVLVKGLGNVPIKTFTSEFQRHVPLVLGCLLLVLPFLPATNLVVTVGFVVAERVLYIPSTGCILLIVYGIQLIWNAYSRHRQTVICLIFLVLTTSCLRTVIRNKDWRSRESLLRYKAYKDLATIQYLVLHMNPKCAHLARNFKLERNAQPFTQDYYWRDYAPGDIPYDAVEVANDGKYIGQVYVNGGVVPATIYSHLGNAHAELLGRQIINENIKILCCPDHSKLYWEYVDFNRSAVGGQMRNAILGGFHIHVGKVFIGKANHEGEWKVTKIILMGQTYILTAWKNADGSMLHLKQFYILKYHSNIPGTNILTCGAIGD</sequence>
<gene>
    <name evidence="1" type="ORF">MML48_6g00016631</name>
</gene>
<evidence type="ECO:0000313" key="2">
    <source>
        <dbReference type="Proteomes" id="UP001056778"/>
    </source>
</evidence>
<dbReference type="EMBL" id="CM043020">
    <property type="protein sequence ID" value="KAI4459974.1"/>
    <property type="molecule type" value="Genomic_DNA"/>
</dbReference>
<name>A0ACB9SZJ0_HOLOL</name>
<accession>A0ACB9SZJ0</accession>
<dbReference type="Proteomes" id="UP001056778">
    <property type="component" value="Chromosome 6"/>
</dbReference>
<keyword evidence="2" id="KW-1185">Reference proteome</keyword>
<evidence type="ECO:0000313" key="1">
    <source>
        <dbReference type="EMBL" id="KAI4459974.1"/>
    </source>
</evidence>
<proteinExistence type="predicted"/>
<comment type="caution">
    <text evidence="1">The sequence shown here is derived from an EMBL/GenBank/DDBJ whole genome shotgun (WGS) entry which is preliminary data.</text>
</comment>
<organism evidence="1 2">
    <name type="scientific">Holotrichia oblita</name>
    <name type="common">Chafer beetle</name>
    <dbReference type="NCBI Taxonomy" id="644536"/>
    <lineage>
        <taxon>Eukaryota</taxon>
        <taxon>Metazoa</taxon>
        <taxon>Ecdysozoa</taxon>
        <taxon>Arthropoda</taxon>
        <taxon>Hexapoda</taxon>
        <taxon>Insecta</taxon>
        <taxon>Pterygota</taxon>
        <taxon>Neoptera</taxon>
        <taxon>Endopterygota</taxon>
        <taxon>Coleoptera</taxon>
        <taxon>Polyphaga</taxon>
        <taxon>Scarabaeiformia</taxon>
        <taxon>Scarabaeidae</taxon>
        <taxon>Melolonthinae</taxon>
        <taxon>Holotrichia</taxon>
    </lineage>
</organism>